<sequence length="85" mass="9242">MNKHLAYAAYGWLSFTGVMHFVIDVVSQHLRGKHGPSTNPLYHGVHTALALGQLVYGVPGAPDNAPEDSPIRAQWALSPPGELRR</sequence>
<dbReference type="HOGENOM" id="CLU_2509197_0_0_7"/>
<evidence type="ECO:0000313" key="2">
    <source>
        <dbReference type="EMBL" id="AEI65023.1"/>
    </source>
</evidence>
<feature type="region of interest" description="Disordered" evidence="1">
    <location>
        <begin position="62"/>
        <end position="85"/>
    </location>
</feature>
<evidence type="ECO:0000256" key="1">
    <source>
        <dbReference type="SAM" id="MobiDB-lite"/>
    </source>
</evidence>
<gene>
    <name evidence="2" type="ordered locus">LILAB_15600</name>
</gene>
<dbReference type="Proteomes" id="UP000000488">
    <property type="component" value="Chromosome"/>
</dbReference>
<dbReference type="EMBL" id="CP002830">
    <property type="protein sequence ID" value="AEI65023.1"/>
    <property type="molecule type" value="Genomic_DNA"/>
</dbReference>
<dbReference type="AlphaFoldDB" id="F8CIF7"/>
<dbReference type="STRING" id="483219.LILAB_15600"/>
<accession>F8CIF7</accession>
<reference evidence="2 3" key="1">
    <citation type="journal article" date="2011" name="J. Bacteriol.">
        <title>Genome sequence of the halotolerant marine bacterium Myxococcus fulvus HW-1.</title>
        <authorList>
            <person name="Li Z.F."/>
            <person name="Li X."/>
            <person name="Liu H."/>
            <person name="Liu X."/>
            <person name="Han K."/>
            <person name="Wu Z.H."/>
            <person name="Hu W."/>
            <person name="Li F.F."/>
            <person name="Li Y.Z."/>
        </authorList>
    </citation>
    <scope>NUCLEOTIDE SEQUENCE [LARGE SCALE GENOMIC DNA]</scope>
    <source>
        <strain evidence="3">ATCC BAA-855 / HW-1</strain>
    </source>
</reference>
<protein>
    <submittedName>
        <fullName evidence="2">Uncharacterized protein</fullName>
    </submittedName>
</protein>
<proteinExistence type="predicted"/>
<evidence type="ECO:0000313" key="3">
    <source>
        <dbReference type="Proteomes" id="UP000000488"/>
    </source>
</evidence>
<dbReference type="KEGG" id="mfu:LILAB_15600"/>
<organism evidence="2 3">
    <name type="scientific">Myxococcus fulvus (strain ATCC BAA-855 / HW-1)</name>
    <dbReference type="NCBI Taxonomy" id="483219"/>
    <lineage>
        <taxon>Bacteria</taxon>
        <taxon>Pseudomonadati</taxon>
        <taxon>Myxococcota</taxon>
        <taxon>Myxococcia</taxon>
        <taxon>Myxococcales</taxon>
        <taxon>Cystobacterineae</taxon>
        <taxon>Myxococcaceae</taxon>
        <taxon>Myxococcus</taxon>
    </lineage>
</organism>
<name>F8CIF7_MYXFH</name>